<gene>
    <name evidence="1" type="ORF">AB4876_13315</name>
</gene>
<proteinExistence type="predicted"/>
<keyword evidence="2" id="KW-1185">Reference proteome</keyword>
<accession>A0ABV3UAA1</accession>
<dbReference type="RefSeq" id="WP_368382273.1">
    <property type="nucleotide sequence ID" value="NZ_JBFRYA010000011.1"/>
</dbReference>
<dbReference type="EMBL" id="JBFRYA010000011">
    <property type="protein sequence ID" value="MEX1669894.1"/>
    <property type="molecule type" value="Genomic_DNA"/>
</dbReference>
<comment type="caution">
    <text evidence="1">The sequence shown here is derived from an EMBL/GenBank/DDBJ whole genome shotgun (WGS) entry which is preliminary data.</text>
</comment>
<reference evidence="1 2" key="1">
    <citation type="journal article" date="2011" name="Int. J. Syst. Evol. Microbiol.">
        <title>Zhongshania antarctica gen. nov., sp. nov. and Zhongshania guokunii sp. nov., gammaproteobacteria respectively isolated from coastal attached (fast) ice and surface seawater of the Antarctic.</title>
        <authorList>
            <person name="Li H.J."/>
            <person name="Zhang X.Y."/>
            <person name="Chen C.X."/>
            <person name="Zhang Y.J."/>
            <person name="Gao Z.M."/>
            <person name="Yu Y."/>
            <person name="Chen X.L."/>
            <person name="Chen B."/>
            <person name="Zhang Y.Z."/>
        </authorList>
    </citation>
    <scope>NUCLEOTIDE SEQUENCE [LARGE SCALE GENOMIC DNA]</scope>
    <source>
        <strain evidence="1 2">ZS6-22T</strain>
    </source>
</reference>
<protein>
    <submittedName>
        <fullName evidence="1">Uncharacterized protein</fullName>
    </submittedName>
</protein>
<name>A0ABV3UAA1_9GAMM</name>
<evidence type="ECO:0000313" key="2">
    <source>
        <dbReference type="Proteomes" id="UP001557485"/>
    </source>
</evidence>
<sequence>MNLPTHDSSGTNDRNARFEIHIDANPDRWRGGFQWAITKSGIEFDCGLSFTEEDAAEDAQRRIAEIQGT</sequence>
<evidence type="ECO:0000313" key="1">
    <source>
        <dbReference type="EMBL" id="MEX1669894.1"/>
    </source>
</evidence>
<organism evidence="1 2">
    <name type="scientific">Zhongshania guokunii</name>
    <dbReference type="NCBI Taxonomy" id="641783"/>
    <lineage>
        <taxon>Bacteria</taxon>
        <taxon>Pseudomonadati</taxon>
        <taxon>Pseudomonadota</taxon>
        <taxon>Gammaproteobacteria</taxon>
        <taxon>Cellvibrionales</taxon>
        <taxon>Spongiibacteraceae</taxon>
        <taxon>Zhongshania</taxon>
    </lineage>
</organism>
<dbReference type="Proteomes" id="UP001557485">
    <property type="component" value="Unassembled WGS sequence"/>
</dbReference>